<proteinExistence type="predicted"/>
<organism evidence="1 2">
    <name type="scientific">Alicyclobacillus fastidiosus</name>
    <dbReference type="NCBI Taxonomy" id="392011"/>
    <lineage>
        <taxon>Bacteria</taxon>
        <taxon>Bacillati</taxon>
        <taxon>Bacillota</taxon>
        <taxon>Bacilli</taxon>
        <taxon>Bacillales</taxon>
        <taxon>Alicyclobacillaceae</taxon>
        <taxon>Alicyclobacillus</taxon>
    </lineage>
</organism>
<dbReference type="Proteomes" id="UP001579974">
    <property type="component" value="Unassembled WGS sequence"/>
</dbReference>
<name>A0ABV5AL24_9BACL</name>
<gene>
    <name evidence="1" type="ORF">KKP3000_002536</name>
</gene>
<evidence type="ECO:0000313" key="1">
    <source>
        <dbReference type="EMBL" id="MFB5192942.1"/>
    </source>
</evidence>
<sequence>MMEQERIFKQGNLAKVRKHEDHANKAVMARCVTSRQDSETGDCFVDCVDIRSGTIHAGVPAIKKVDPQPDSIGYLVSLDGKYWFLQSELVI</sequence>
<dbReference type="RefSeq" id="WP_368781021.1">
    <property type="nucleotide sequence ID" value="NZ_CP162941.1"/>
</dbReference>
<accession>A0ABV5AL24</accession>
<protein>
    <submittedName>
        <fullName evidence="1">Uncharacterized protein</fullName>
    </submittedName>
</protein>
<evidence type="ECO:0000313" key="2">
    <source>
        <dbReference type="Proteomes" id="UP001579974"/>
    </source>
</evidence>
<reference evidence="1 2" key="1">
    <citation type="journal article" date="2024" name="Int. J. Mol. Sci.">
        <title>Exploration of Alicyclobacillus spp. Genome in Search of Antibiotic Resistance.</title>
        <authorList>
            <person name="Bucka-Kolendo J."/>
            <person name="Kiousi D.E."/>
            <person name="Dekowska A."/>
            <person name="Mikolajczuk-Szczyrba A."/>
            <person name="Karadedos D.M."/>
            <person name="Michael P."/>
            <person name="Galanis A."/>
            <person name="Sokolowska B."/>
        </authorList>
    </citation>
    <scope>NUCLEOTIDE SEQUENCE [LARGE SCALE GENOMIC DNA]</scope>
    <source>
        <strain evidence="1 2">KKP 3000</strain>
    </source>
</reference>
<keyword evidence="2" id="KW-1185">Reference proteome</keyword>
<dbReference type="EMBL" id="JBDXSU010000032">
    <property type="protein sequence ID" value="MFB5192942.1"/>
    <property type="molecule type" value="Genomic_DNA"/>
</dbReference>
<comment type="caution">
    <text evidence="1">The sequence shown here is derived from an EMBL/GenBank/DDBJ whole genome shotgun (WGS) entry which is preliminary data.</text>
</comment>